<organism evidence="1 2">
    <name type="scientific">Ornithinimicrobium cerasi</name>
    <dbReference type="NCBI Taxonomy" id="2248773"/>
    <lineage>
        <taxon>Bacteria</taxon>
        <taxon>Bacillati</taxon>
        <taxon>Actinomycetota</taxon>
        <taxon>Actinomycetes</taxon>
        <taxon>Micrococcales</taxon>
        <taxon>Ornithinimicrobiaceae</taxon>
        <taxon>Ornithinimicrobium</taxon>
    </lineage>
</organism>
<dbReference type="EMBL" id="OBQK01000006">
    <property type="protein sequence ID" value="SOC56025.1"/>
    <property type="molecule type" value="Genomic_DNA"/>
</dbReference>
<dbReference type="AlphaFoldDB" id="A0A285VPQ1"/>
<dbReference type="PANTHER" id="PTHR34070">
    <property type="entry name" value="ARMADILLO-TYPE FOLD"/>
    <property type="match status" value="1"/>
</dbReference>
<reference evidence="2" key="1">
    <citation type="submission" date="2017-08" db="EMBL/GenBank/DDBJ databases">
        <authorList>
            <person name="Varghese N."/>
            <person name="Submissions S."/>
        </authorList>
    </citation>
    <scope>NUCLEOTIDE SEQUENCE [LARGE SCALE GENOMIC DNA]</scope>
    <source>
        <strain evidence="2">USBA17B2</strain>
    </source>
</reference>
<dbReference type="Proteomes" id="UP000219688">
    <property type="component" value="Unassembled WGS sequence"/>
</dbReference>
<dbReference type="InterPro" id="IPR014825">
    <property type="entry name" value="DNA_alkylation"/>
</dbReference>
<dbReference type="CDD" id="cd07064">
    <property type="entry name" value="AlkD_like_1"/>
    <property type="match status" value="1"/>
</dbReference>
<dbReference type="RefSeq" id="WP_244903792.1">
    <property type="nucleotide sequence ID" value="NZ_OBQK01000006.1"/>
</dbReference>
<keyword evidence="2" id="KW-1185">Reference proteome</keyword>
<proteinExistence type="predicted"/>
<dbReference type="SUPFAM" id="SSF48371">
    <property type="entry name" value="ARM repeat"/>
    <property type="match status" value="1"/>
</dbReference>
<dbReference type="InterPro" id="IPR016024">
    <property type="entry name" value="ARM-type_fold"/>
</dbReference>
<name>A0A285VPQ1_9MICO</name>
<accession>A0A285VPQ1</accession>
<dbReference type="Gene3D" id="1.25.10.90">
    <property type="match status" value="1"/>
</dbReference>
<evidence type="ECO:0000313" key="1">
    <source>
        <dbReference type="EMBL" id="SOC56025.1"/>
    </source>
</evidence>
<dbReference type="PANTHER" id="PTHR34070:SF1">
    <property type="entry name" value="DNA ALKYLATION REPAIR PROTEIN"/>
    <property type="match status" value="1"/>
</dbReference>
<sequence>MTGSPGYDVALVAGVRAALASAGDPVRAAGQQRYMRSTLPFHGVTLPEVRRLVAHQLRHHPPGDRATWEATVRELWDGATHREERYAAVAVARDRVAAGWRDAELLGLCHHLVVTGAWWDLVDETAGHLVGPVLLAHRAEVTPVVDAWATGEDLWLRRTAILSQLGHGAATDTALLERCVVANLEGSPFGGEFFVRKAIGWALRQHARTDPIWVLDLVRRHGARMSGLTVREATKHLR</sequence>
<dbReference type="Pfam" id="PF08713">
    <property type="entry name" value="DNA_alkylation"/>
    <property type="match status" value="1"/>
</dbReference>
<gene>
    <name evidence="1" type="ORF">SAMN05421879_106166</name>
</gene>
<evidence type="ECO:0000313" key="2">
    <source>
        <dbReference type="Proteomes" id="UP000219688"/>
    </source>
</evidence>
<protein>
    <submittedName>
        <fullName evidence="1">3-methyladenine DNA glycosylase AlkD</fullName>
    </submittedName>
</protein>